<sequence length="155" mass="17526">MALRALAVGRKHESWVAEGIARYEKRLKKPFDLSWQLIPHSAREGDAARDEESARLLERLGGKNAADYVILLDERGKAVDSPTLAARLQQPLDSSRNITLIIGGAYGVNPEVHQRADFIWSLSPLVFPHQLVRLILAEQVYRSQEIAGRRPYHHE</sequence>
<dbReference type="STRING" id="335973.SAMN04488693_11152"/>
<evidence type="ECO:0000256" key="5">
    <source>
        <dbReference type="HAMAP-Rule" id="MF_00658"/>
    </source>
</evidence>
<evidence type="ECO:0000256" key="2">
    <source>
        <dbReference type="ARBA" id="ARBA00022679"/>
    </source>
</evidence>
<dbReference type="PANTHER" id="PTHR33603">
    <property type="entry name" value="METHYLTRANSFERASE"/>
    <property type="match status" value="1"/>
</dbReference>
<dbReference type="GO" id="GO:0005737">
    <property type="term" value="C:cytoplasm"/>
    <property type="evidence" value="ECO:0007669"/>
    <property type="project" value="UniProtKB-SubCell"/>
</dbReference>
<gene>
    <name evidence="5" type="primary">rlmH</name>
    <name evidence="6" type="ORF">SAMN04488693_11152</name>
</gene>
<evidence type="ECO:0000256" key="3">
    <source>
        <dbReference type="ARBA" id="ARBA00022691"/>
    </source>
</evidence>
<accession>A0A1G8KIT0</accession>
<keyword evidence="7" id="KW-1185">Reference proteome</keyword>
<dbReference type="PANTHER" id="PTHR33603:SF1">
    <property type="entry name" value="RIBOSOMAL RNA LARGE SUBUNIT METHYLTRANSFERASE H"/>
    <property type="match status" value="1"/>
</dbReference>
<proteinExistence type="inferred from homology"/>
<dbReference type="Pfam" id="PF02590">
    <property type="entry name" value="SPOUT_MTase"/>
    <property type="match status" value="1"/>
</dbReference>
<dbReference type="EC" id="2.1.1.177" evidence="5"/>
<dbReference type="AlphaFoldDB" id="A0A1G8KIT0"/>
<evidence type="ECO:0000313" key="6">
    <source>
        <dbReference type="EMBL" id="SDI43341.1"/>
    </source>
</evidence>
<comment type="subcellular location">
    <subcellularLocation>
        <location evidence="5">Cytoplasm</location>
    </subcellularLocation>
</comment>
<dbReference type="SUPFAM" id="SSF75217">
    <property type="entry name" value="alpha/beta knot"/>
    <property type="match status" value="1"/>
</dbReference>
<reference evidence="6 7" key="1">
    <citation type="submission" date="2016-10" db="EMBL/GenBank/DDBJ databases">
        <authorList>
            <person name="de Groot N.N."/>
        </authorList>
    </citation>
    <scope>NUCLEOTIDE SEQUENCE [LARGE SCALE GENOMIC DNA]</scope>
    <source>
        <strain evidence="6 7">NP_1H</strain>
    </source>
</reference>
<dbReference type="EMBL" id="FNDT01000011">
    <property type="protein sequence ID" value="SDI43341.1"/>
    <property type="molecule type" value="Genomic_DNA"/>
</dbReference>
<dbReference type="Gene3D" id="3.40.1280.10">
    <property type="match status" value="1"/>
</dbReference>
<dbReference type="CDD" id="cd18081">
    <property type="entry name" value="RlmH-like"/>
    <property type="match status" value="1"/>
</dbReference>
<comment type="subunit">
    <text evidence="5">Homodimer.</text>
</comment>
<evidence type="ECO:0000256" key="4">
    <source>
        <dbReference type="ARBA" id="ARBA00038303"/>
    </source>
</evidence>
<name>A0A1G8KIT0_9MICC</name>
<evidence type="ECO:0000256" key="1">
    <source>
        <dbReference type="ARBA" id="ARBA00022603"/>
    </source>
</evidence>
<comment type="function">
    <text evidence="5">Specifically methylates the pseudouridine at position 1915 (m3Psi1915) in 23S rRNA.</text>
</comment>
<dbReference type="InterPro" id="IPR029026">
    <property type="entry name" value="tRNA_m1G_MTases_N"/>
</dbReference>
<dbReference type="PIRSF" id="PIRSF004505">
    <property type="entry name" value="MT_bac"/>
    <property type="match status" value="1"/>
</dbReference>
<dbReference type="HAMAP" id="MF_00658">
    <property type="entry name" value="23SrRNA_methyltr_H"/>
    <property type="match status" value="1"/>
</dbReference>
<organism evidence="6 7">
    <name type="scientific">Arthrobacter subterraneus</name>
    <dbReference type="NCBI Taxonomy" id="335973"/>
    <lineage>
        <taxon>Bacteria</taxon>
        <taxon>Bacillati</taxon>
        <taxon>Actinomycetota</taxon>
        <taxon>Actinomycetes</taxon>
        <taxon>Micrococcales</taxon>
        <taxon>Micrococcaceae</taxon>
        <taxon>Arthrobacter</taxon>
    </lineage>
</organism>
<keyword evidence="2 5" id="KW-0808">Transferase</keyword>
<dbReference type="Proteomes" id="UP000199258">
    <property type="component" value="Unassembled WGS sequence"/>
</dbReference>
<keyword evidence="1 5" id="KW-0489">Methyltransferase</keyword>
<dbReference type="InterPro" id="IPR029028">
    <property type="entry name" value="Alpha/beta_knot_MTases"/>
</dbReference>
<feature type="binding site" evidence="5">
    <location>
        <begin position="122"/>
        <end position="127"/>
    </location>
    <ligand>
        <name>S-adenosyl-L-methionine</name>
        <dbReference type="ChEBI" id="CHEBI:59789"/>
    </ligand>
</feature>
<keyword evidence="5" id="KW-0698">rRNA processing</keyword>
<feature type="binding site" evidence="5">
    <location>
        <position position="72"/>
    </location>
    <ligand>
        <name>S-adenosyl-L-methionine</name>
        <dbReference type="ChEBI" id="CHEBI:59789"/>
    </ligand>
</feature>
<feature type="binding site" evidence="5">
    <location>
        <position position="103"/>
    </location>
    <ligand>
        <name>S-adenosyl-L-methionine</name>
        <dbReference type="ChEBI" id="CHEBI:59789"/>
    </ligand>
</feature>
<keyword evidence="5" id="KW-0963">Cytoplasm</keyword>
<dbReference type="OrthoDB" id="9806643at2"/>
<comment type="similarity">
    <text evidence="4 5">Belongs to the RNA methyltransferase RlmH family.</text>
</comment>
<protein>
    <recommendedName>
        <fullName evidence="5">Ribosomal RNA large subunit methyltransferase H</fullName>
        <ecNumber evidence="5">2.1.1.177</ecNumber>
    </recommendedName>
    <alternativeName>
        <fullName evidence="5">23S rRNA (pseudouridine1915-N3)-methyltransferase</fullName>
    </alternativeName>
    <alternativeName>
        <fullName evidence="5">23S rRNA m3Psi1915 methyltransferase</fullName>
    </alternativeName>
    <alternativeName>
        <fullName evidence="5">rRNA (pseudouridine-N3-)-methyltransferase RlmH</fullName>
    </alternativeName>
</protein>
<dbReference type="InterPro" id="IPR003742">
    <property type="entry name" value="RlmH-like"/>
</dbReference>
<keyword evidence="3 5" id="KW-0949">S-adenosyl-L-methionine</keyword>
<dbReference type="GO" id="GO:0070038">
    <property type="term" value="F:rRNA (pseudouridine-N3-)-methyltransferase activity"/>
    <property type="evidence" value="ECO:0007669"/>
    <property type="project" value="UniProtKB-UniRule"/>
</dbReference>
<dbReference type="RefSeq" id="WP_026544326.1">
    <property type="nucleotide sequence ID" value="NZ_FNDT01000011.1"/>
</dbReference>
<evidence type="ECO:0000313" key="7">
    <source>
        <dbReference type="Proteomes" id="UP000199258"/>
    </source>
</evidence>
<comment type="catalytic activity">
    <reaction evidence="5">
        <text>pseudouridine(1915) in 23S rRNA + S-adenosyl-L-methionine = N(3)-methylpseudouridine(1915) in 23S rRNA + S-adenosyl-L-homocysteine + H(+)</text>
        <dbReference type="Rhea" id="RHEA:42752"/>
        <dbReference type="Rhea" id="RHEA-COMP:10221"/>
        <dbReference type="Rhea" id="RHEA-COMP:10222"/>
        <dbReference type="ChEBI" id="CHEBI:15378"/>
        <dbReference type="ChEBI" id="CHEBI:57856"/>
        <dbReference type="ChEBI" id="CHEBI:59789"/>
        <dbReference type="ChEBI" id="CHEBI:65314"/>
        <dbReference type="ChEBI" id="CHEBI:74486"/>
        <dbReference type="EC" id="2.1.1.177"/>
    </reaction>
</comment>